<dbReference type="OMA" id="WALNDIR"/>
<keyword evidence="3" id="KW-0378">Hydrolase</keyword>
<evidence type="ECO:0000256" key="4">
    <source>
        <dbReference type="ARBA" id="ARBA00022806"/>
    </source>
</evidence>
<dbReference type="Proteomes" id="UP000276776">
    <property type="component" value="Unassembled WGS sequence"/>
</dbReference>
<evidence type="ECO:0000259" key="6">
    <source>
        <dbReference type="Pfam" id="PF13086"/>
    </source>
</evidence>
<dbReference type="Pfam" id="PF13087">
    <property type="entry name" value="AAA_12"/>
    <property type="match status" value="1"/>
</dbReference>
<keyword evidence="4" id="KW-0347">Helicase</keyword>
<gene>
    <name evidence="8" type="ORF">TCLT_LOCUS2328</name>
</gene>
<dbReference type="InterPro" id="IPR047187">
    <property type="entry name" value="SF1_C_Upf1"/>
</dbReference>
<feature type="domain" description="DNA2/NAM7 helicase helicase" evidence="6">
    <location>
        <begin position="42"/>
        <end position="103"/>
    </location>
</feature>
<dbReference type="InterPro" id="IPR041677">
    <property type="entry name" value="DNA2/NAM7_AAA_11"/>
</dbReference>
<evidence type="ECO:0000256" key="1">
    <source>
        <dbReference type="ARBA" id="ARBA00007913"/>
    </source>
</evidence>
<reference evidence="10" key="1">
    <citation type="submission" date="2017-02" db="UniProtKB">
        <authorList>
            <consortium name="WormBaseParasite"/>
        </authorList>
    </citation>
    <scope>IDENTIFICATION</scope>
</reference>
<keyword evidence="5" id="KW-0067">ATP-binding</keyword>
<dbReference type="CDD" id="cd18808">
    <property type="entry name" value="SF1_C_Upf1"/>
    <property type="match status" value="1"/>
</dbReference>
<feature type="domain" description="DNA2/NAM7 helicase-like C-terminal" evidence="7">
    <location>
        <begin position="249"/>
        <end position="440"/>
    </location>
</feature>
<dbReference type="FunFam" id="3.40.50.300:FF:000326">
    <property type="entry name" value="P-loop containing nucleoside triphosphate hydrolase"/>
    <property type="match status" value="1"/>
</dbReference>
<dbReference type="InterPro" id="IPR041679">
    <property type="entry name" value="DNA2/NAM7-like_C"/>
</dbReference>
<evidence type="ECO:0000313" key="10">
    <source>
        <dbReference type="WBParaSite" id="TCLT_0000232701-mRNA-1"/>
    </source>
</evidence>
<dbReference type="GO" id="GO:0005694">
    <property type="term" value="C:chromosome"/>
    <property type="evidence" value="ECO:0007669"/>
    <property type="project" value="UniProtKB-ARBA"/>
</dbReference>
<protein>
    <submittedName>
        <fullName evidence="10">AAA domain-containing protein</fullName>
    </submittedName>
</protein>
<dbReference type="InterPro" id="IPR027417">
    <property type="entry name" value="P-loop_NTPase"/>
</dbReference>
<dbReference type="AlphaFoldDB" id="A0A0N5CQ27"/>
<feature type="domain" description="DNA2/NAM7 helicase helicase" evidence="6">
    <location>
        <begin position="136"/>
        <end position="238"/>
    </location>
</feature>
<dbReference type="SUPFAM" id="SSF52540">
    <property type="entry name" value="P-loop containing nucleoside triphosphate hydrolases"/>
    <property type="match status" value="1"/>
</dbReference>
<dbReference type="STRING" id="103827.A0A0N5CQ27"/>
<evidence type="ECO:0000313" key="8">
    <source>
        <dbReference type="EMBL" id="VDM98223.1"/>
    </source>
</evidence>
<name>A0A0N5CQ27_THECL</name>
<dbReference type="InterPro" id="IPR050534">
    <property type="entry name" value="Coronavir_polyprotein_1ab"/>
</dbReference>
<keyword evidence="9" id="KW-1185">Reference proteome</keyword>
<dbReference type="EMBL" id="UYYF01000454">
    <property type="protein sequence ID" value="VDM98223.1"/>
    <property type="molecule type" value="Genomic_DNA"/>
</dbReference>
<evidence type="ECO:0000256" key="5">
    <source>
        <dbReference type="ARBA" id="ARBA00022840"/>
    </source>
</evidence>
<dbReference type="OrthoDB" id="5805783at2759"/>
<dbReference type="GO" id="GO:0043139">
    <property type="term" value="F:5'-3' DNA helicase activity"/>
    <property type="evidence" value="ECO:0007669"/>
    <property type="project" value="TreeGrafter"/>
</dbReference>
<organism evidence="10">
    <name type="scientific">Thelazia callipaeda</name>
    <name type="common">Oriental eyeworm</name>
    <name type="synonym">Parasitic nematode</name>
    <dbReference type="NCBI Taxonomy" id="103827"/>
    <lineage>
        <taxon>Eukaryota</taxon>
        <taxon>Metazoa</taxon>
        <taxon>Ecdysozoa</taxon>
        <taxon>Nematoda</taxon>
        <taxon>Chromadorea</taxon>
        <taxon>Rhabditida</taxon>
        <taxon>Spirurina</taxon>
        <taxon>Spiruromorpha</taxon>
        <taxon>Thelazioidea</taxon>
        <taxon>Thelaziidae</taxon>
        <taxon>Thelazia</taxon>
    </lineage>
</organism>
<evidence type="ECO:0000259" key="7">
    <source>
        <dbReference type="Pfam" id="PF13087"/>
    </source>
</evidence>
<proteinExistence type="inferred from homology"/>
<reference evidence="8 9" key="2">
    <citation type="submission" date="2018-11" db="EMBL/GenBank/DDBJ databases">
        <authorList>
            <consortium name="Pathogen Informatics"/>
        </authorList>
    </citation>
    <scope>NUCLEOTIDE SEQUENCE [LARGE SCALE GENOMIC DNA]</scope>
</reference>
<evidence type="ECO:0000313" key="9">
    <source>
        <dbReference type="Proteomes" id="UP000276776"/>
    </source>
</evidence>
<dbReference type="Pfam" id="PF13086">
    <property type="entry name" value="AAA_11"/>
    <property type="match status" value="2"/>
</dbReference>
<keyword evidence="2" id="KW-0547">Nucleotide-binding</keyword>
<dbReference type="PANTHER" id="PTHR43788">
    <property type="entry name" value="DNA2/NAM7 HELICASE FAMILY MEMBER"/>
    <property type="match status" value="1"/>
</dbReference>
<dbReference type="Gene3D" id="3.40.50.300">
    <property type="entry name" value="P-loop containing nucleotide triphosphate hydrolases"/>
    <property type="match status" value="2"/>
</dbReference>
<dbReference type="WBParaSite" id="TCLT_0000232701-mRNA-1">
    <property type="protein sequence ID" value="TCLT_0000232701-mRNA-1"/>
    <property type="gene ID" value="TCLT_0000232701"/>
</dbReference>
<comment type="similarity">
    <text evidence="1">Belongs to the DNA2/NAM7 helicase family.</text>
</comment>
<accession>A0A0N5CQ27</accession>
<sequence length="479" mass="53994">MERLSWRKADPLCTLQCPSSSVAARTVVLLSFSDELYKTTTKLNESQKCAVAAALNKTRPIVTIHGPPGTGKTAVITEIVMEAVLICAPSNVAVNNVVNRLKGFTEICSLGIDSELSLSKELEQLEKFSDVQSLIRNLDSENDVVSEMNSNARKKIWHVANKMLWSLKESVLKNKQVVACTLTNNSLRFLREQGFHPNVTVIDEAAQTLECVAWYSLLLSPRAVVVGDPWQLPPVLKTSQSAERSKTGNSLMDTLSKRFDQSNSFMLTEQYRMNKKIMEWPSSFFYNSQLHSSELVSNQLLSDISDMPKGNLFDEPMIFLDTSCNKSSDNKEKSCRNSFINTFEARLVTKYITMLSACGVRKEDIGVIAPYAAQVGLLRNSIRTSKVNSVDAFQGQEREVVVMSLVRNNNEGRMGFLKDKRRLNVAVTRARRQFILIGNAAMMRHTKHTKSLFEYIQRHGVIVKPDHLTRFKPHIRNRP</sequence>
<dbReference type="GO" id="GO:0016787">
    <property type="term" value="F:hydrolase activity"/>
    <property type="evidence" value="ECO:0007669"/>
    <property type="project" value="UniProtKB-KW"/>
</dbReference>
<evidence type="ECO:0000256" key="2">
    <source>
        <dbReference type="ARBA" id="ARBA00022741"/>
    </source>
</evidence>
<dbReference type="PANTHER" id="PTHR43788:SF16">
    <property type="entry name" value="HELICASE WITH ZINC FINGER 2"/>
    <property type="match status" value="1"/>
</dbReference>
<evidence type="ECO:0000256" key="3">
    <source>
        <dbReference type="ARBA" id="ARBA00022801"/>
    </source>
</evidence>
<dbReference type="GO" id="GO:0005524">
    <property type="term" value="F:ATP binding"/>
    <property type="evidence" value="ECO:0007669"/>
    <property type="project" value="UniProtKB-KW"/>
</dbReference>